<evidence type="ECO:0000313" key="2">
    <source>
        <dbReference type="RefSeq" id="XP_022724648.1"/>
    </source>
</evidence>
<evidence type="ECO:0000313" key="9">
    <source>
        <dbReference type="RefSeq" id="XP_022724708.1"/>
    </source>
</evidence>
<dbReference type="OrthoDB" id="10570561at2759"/>
<protein>
    <submittedName>
        <fullName evidence="2 3">Uncharacterized protein LOC111281234</fullName>
    </submittedName>
</protein>
<name>A0A6P5X8W4_DURZI</name>
<gene>
    <name evidence="2 3 4 5 6 7 8 9" type="primary">LOC111281234</name>
</gene>
<organism evidence="1 2">
    <name type="scientific">Durio zibethinus</name>
    <name type="common">Durian</name>
    <dbReference type="NCBI Taxonomy" id="66656"/>
    <lineage>
        <taxon>Eukaryota</taxon>
        <taxon>Viridiplantae</taxon>
        <taxon>Streptophyta</taxon>
        <taxon>Embryophyta</taxon>
        <taxon>Tracheophyta</taxon>
        <taxon>Spermatophyta</taxon>
        <taxon>Magnoliopsida</taxon>
        <taxon>eudicotyledons</taxon>
        <taxon>Gunneridae</taxon>
        <taxon>Pentapetalae</taxon>
        <taxon>rosids</taxon>
        <taxon>malvids</taxon>
        <taxon>Malvales</taxon>
        <taxon>Malvaceae</taxon>
        <taxon>Helicteroideae</taxon>
        <taxon>Durio</taxon>
    </lineage>
</organism>
<evidence type="ECO:0000313" key="5">
    <source>
        <dbReference type="RefSeq" id="XP_022724676.1"/>
    </source>
</evidence>
<evidence type="ECO:0000313" key="6">
    <source>
        <dbReference type="RefSeq" id="XP_022724683.1"/>
    </source>
</evidence>
<dbReference type="KEGG" id="dzi:111281234"/>
<dbReference type="GeneID" id="111281234"/>
<sequence length="105" mass="11524">MHFFMLVKPKDKGSIDEDLEEDNICDPTIVKRQNVAVDETADEMERLCTEQVSNLSGITKEEEMLTSAITGEQTSLSKHATDQHKAGVGAELSSLILSEAKGTEQ</sequence>
<evidence type="ECO:0000313" key="1">
    <source>
        <dbReference type="Proteomes" id="UP000515121"/>
    </source>
</evidence>
<dbReference type="RefSeq" id="XP_022724667.1">
    <property type="nucleotide sequence ID" value="XM_022868932.1"/>
</dbReference>
<dbReference type="RefSeq" id="XP_022724691.1">
    <property type="nucleotide sequence ID" value="XM_022868956.1"/>
</dbReference>
<evidence type="ECO:0000313" key="3">
    <source>
        <dbReference type="RefSeq" id="XP_022724658.1"/>
    </source>
</evidence>
<dbReference type="RefSeq" id="XP_022724708.1">
    <property type="nucleotide sequence ID" value="XM_022868973.1"/>
</dbReference>
<keyword evidence="1" id="KW-1185">Reference proteome</keyword>
<proteinExistence type="predicted"/>
<reference evidence="2 3" key="1">
    <citation type="submission" date="2025-04" db="UniProtKB">
        <authorList>
            <consortium name="RefSeq"/>
        </authorList>
    </citation>
    <scope>IDENTIFICATION</scope>
    <source>
        <tissue evidence="2 3">Fruit stalk</tissue>
    </source>
</reference>
<dbReference type="Proteomes" id="UP000515121">
    <property type="component" value="Unplaced"/>
</dbReference>
<accession>A0A6P5X8W4</accession>
<dbReference type="RefSeq" id="XP_022724648.1">
    <property type="nucleotide sequence ID" value="XM_022868913.1"/>
</dbReference>
<evidence type="ECO:0000313" key="7">
    <source>
        <dbReference type="RefSeq" id="XP_022724691.1"/>
    </source>
</evidence>
<evidence type="ECO:0000313" key="8">
    <source>
        <dbReference type="RefSeq" id="XP_022724699.1"/>
    </source>
</evidence>
<dbReference type="RefSeq" id="XP_022724699.1">
    <property type="nucleotide sequence ID" value="XM_022868964.1"/>
</dbReference>
<dbReference type="RefSeq" id="XP_022724676.1">
    <property type="nucleotide sequence ID" value="XM_022868941.1"/>
</dbReference>
<dbReference type="RefSeq" id="XP_022724683.1">
    <property type="nucleotide sequence ID" value="XM_022868948.1"/>
</dbReference>
<dbReference type="RefSeq" id="XP_022724658.1">
    <property type="nucleotide sequence ID" value="XM_022868923.1"/>
</dbReference>
<evidence type="ECO:0000313" key="4">
    <source>
        <dbReference type="RefSeq" id="XP_022724667.1"/>
    </source>
</evidence>
<dbReference type="AlphaFoldDB" id="A0A6P5X8W4"/>